<dbReference type="EC" id="2.4.1.247" evidence="3"/>
<dbReference type="Pfam" id="PF17386">
    <property type="entry name" value="LBP_C"/>
    <property type="match status" value="1"/>
</dbReference>
<dbReference type="InterPro" id="IPR035363">
    <property type="entry name" value="LBP_M"/>
</dbReference>
<gene>
    <name evidence="3" type="ORF">SDC9_187648</name>
</gene>
<dbReference type="EMBL" id="VSSQ01096315">
    <property type="protein sequence ID" value="MPN40113.1"/>
    <property type="molecule type" value="Genomic_DNA"/>
</dbReference>
<accession>A0A645HXR8</accession>
<keyword evidence="3" id="KW-0808">Transferase</keyword>
<keyword evidence="3" id="KW-0328">Glycosyltransferase</keyword>
<feature type="domain" description="Lacto-N-biose phosphorylase C-terminal" evidence="2">
    <location>
        <begin position="41"/>
        <end position="88"/>
    </location>
</feature>
<evidence type="ECO:0000259" key="1">
    <source>
        <dbReference type="Pfam" id="PF17385"/>
    </source>
</evidence>
<name>A0A645HXR8_9ZZZZ</name>
<dbReference type="InterPro" id="IPR029062">
    <property type="entry name" value="Class_I_gatase-like"/>
</dbReference>
<dbReference type="GO" id="GO:0016757">
    <property type="term" value="F:glycosyltransferase activity"/>
    <property type="evidence" value="ECO:0007669"/>
    <property type="project" value="UniProtKB-KW"/>
</dbReference>
<evidence type="ECO:0000313" key="3">
    <source>
        <dbReference type="EMBL" id="MPN40113.1"/>
    </source>
</evidence>
<dbReference type="AlphaFoldDB" id="A0A645HXR8"/>
<protein>
    <submittedName>
        <fullName evidence="3">D-galactosyl-beta-1-&gt;4-L-rhamnose phosphorylase</fullName>
        <ecNumber evidence="3">2.4.1.247</ecNumber>
    </submittedName>
</protein>
<dbReference type="Gene3D" id="3.40.50.880">
    <property type="match status" value="1"/>
</dbReference>
<dbReference type="InterPro" id="IPR035356">
    <property type="entry name" value="LBP_C"/>
</dbReference>
<evidence type="ECO:0000259" key="2">
    <source>
        <dbReference type="Pfam" id="PF17386"/>
    </source>
</evidence>
<feature type="domain" description="Lacto-N-biose phosphorylase central" evidence="1">
    <location>
        <begin position="2"/>
        <end position="34"/>
    </location>
</feature>
<sequence>MNDFGDGRGIYLTSFRVDEKSTRLLMHLLLYAAGLALDQPYLTDSPDTECAFYPAANTLAAVNMSGERQTARIPTPKGPVMMELEPYGFASMKL</sequence>
<organism evidence="3">
    <name type="scientific">bioreactor metagenome</name>
    <dbReference type="NCBI Taxonomy" id="1076179"/>
    <lineage>
        <taxon>unclassified sequences</taxon>
        <taxon>metagenomes</taxon>
        <taxon>ecological metagenomes</taxon>
    </lineage>
</organism>
<reference evidence="3" key="1">
    <citation type="submission" date="2019-08" db="EMBL/GenBank/DDBJ databases">
        <authorList>
            <person name="Kucharzyk K."/>
            <person name="Murdoch R.W."/>
            <person name="Higgins S."/>
            <person name="Loffler F."/>
        </authorList>
    </citation>
    <scope>NUCLEOTIDE SEQUENCE</scope>
</reference>
<dbReference type="Pfam" id="PF17385">
    <property type="entry name" value="LBP_M"/>
    <property type="match status" value="1"/>
</dbReference>
<proteinExistence type="predicted"/>
<comment type="caution">
    <text evidence="3">The sequence shown here is derived from an EMBL/GenBank/DDBJ whole genome shotgun (WGS) entry which is preliminary data.</text>
</comment>